<accession>A0A1W2THD9</accession>
<reference evidence="1" key="1">
    <citation type="submission" date="2016-03" db="EMBL/GenBank/DDBJ databases">
        <title>Draft genome sequence of Rosellinia necatrix.</title>
        <authorList>
            <person name="Kanematsu S."/>
        </authorList>
    </citation>
    <scope>NUCLEOTIDE SEQUENCE [LARGE SCALE GENOMIC DNA]</scope>
    <source>
        <strain evidence="1">W97</strain>
    </source>
</reference>
<gene>
    <name evidence="1" type="ORF">SAMD00023353_0900080</name>
</gene>
<organism evidence="1">
    <name type="scientific">Rosellinia necatrix</name>
    <name type="common">White root-rot fungus</name>
    <dbReference type="NCBI Taxonomy" id="77044"/>
    <lineage>
        <taxon>Eukaryota</taxon>
        <taxon>Fungi</taxon>
        <taxon>Dikarya</taxon>
        <taxon>Ascomycota</taxon>
        <taxon>Pezizomycotina</taxon>
        <taxon>Sordariomycetes</taxon>
        <taxon>Xylariomycetidae</taxon>
        <taxon>Xylariales</taxon>
        <taxon>Xylariaceae</taxon>
        <taxon>Rosellinia</taxon>
    </lineage>
</organism>
<dbReference type="Proteomes" id="UP000054516">
    <property type="component" value="Unassembled WGS sequence"/>
</dbReference>
<evidence type="ECO:0000313" key="1">
    <source>
        <dbReference type="EMBL" id="GAP87549.1"/>
    </source>
</evidence>
<dbReference type="EMBL" id="DF977454">
    <property type="protein sequence ID" value="GAP87549.1"/>
    <property type="molecule type" value="Genomic_DNA"/>
</dbReference>
<proteinExistence type="predicted"/>
<evidence type="ECO:0000313" key="2">
    <source>
        <dbReference type="Proteomes" id="UP000054516"/>
    </source>
</evidence>
<name>A0A1W2THD9_ROSNE</name>
<keyword evidence="2" id="KW-1185">Reference proteome</keyword>
<protein>
    <submittedName>
        <fullName evidence="1">Uncharacterized protein</fullName>
    </submittedName>
</protein>
<dbReference type="AlphaFoldDB" id="A0A1W2THD9"/>
<sequence length="225" mass="25574">MQANQPGENRPCRAVDSNGARRIVNSYKRVRARYEIVWVDLTSALQSINNHMRYPPQRGSGPQLAPPPHPVELLQRIKRGKEVVESEYTQQTQFESVEEIWSHPIGARLMYRLSEAIRQIIEKLDQHTMRFCRHHESSGQRGPTAYLQRRWGCGSGQASTMENRPSNLRHITNATDIPCRVVPSVDANIPDPNILSSGSNMLESDIYCGECSSSEDVDSMVWEDE</sequence>